<organism evidence="1 2">
    <name type="scientific">Bacillus smithii 7_3_47FAA</name>
    <dbReference type="NCBI Taxonomy" id="665952"/>
    <lineage>
        <taxon>Bacteria</taxon>
        <taxon>Bacillati</taxon>
        <taxon>Bacillota</taxon>
        <taxon>Bacilli</taxon>
        <taxon>Bacillales</taxon>
        <taxon>Bacillaceae</taxon>
        <taxon>Bacillus</taxon>
    </lineage>
</organism>
<proteinExistence type="predicted"/>
<dbReference type="HOGENOM" id="CLU_2714035_0_0_9"/>
<dbReference type="Proteomes" id="UP000011747">
    <property type="component" value="Unassembled WGS sequence"/>
</dbReference>
<evidence type="ECO:0000313" key="2">
    <source>
        <dbReference type="Proteomes" id="UP000011747"/>
    </source>
</evidence>
<accession>G9QK00</accession>
<evidence type="ECO:0000313" key="1">
    <source>
        <dbReference type="EMBL" id="EHL78530.1"/>
    </source>
</evidence>
<dbReference type="RefSeq" id="WP_003353632.1">
    <property type="nucleotide sequence ID" value="NZ_JH414748.1"/>
</dbReference>
<dbReference type="EMBL" id="ACWF01000066">
    <property type="protein sequence ID" value="EHL78530.1"/>
    <property type="molecule type" value="Genomic_DNA"/>
</dbReference>
<gene>
    <name evidence="1" type="ORF">HMPREF1015_01539</name>
</gene>
<comment type="caution">
    <text evidence="1">The sequence shown here is derived from an EMBL/GenBank/DDBJ whole genome shotgun (WGS) entry which is preliminary data.</text>
</comment>
<reference evidence="1 2" key="1">
    <citation type="submission" date="2011-09" db="EMBL/GenBank/DDBJ databases">
        <title>The Genome Sequence of Bacillus smithii 7_3_47FAA.</title>
        <authorList>
            <consortium name="The Broad Institute Genome Sequencing Platform"/>
            <person name="Earl A."/>
            <person name="Ward D."/>
            <person name="Feldgarden M."/>
            <person name="Gevers D."/>
            <person name="Daigneault M."/>
            <person name="Strauss J."/>
            <person name="Allen-Vercoe E."/>
            <person name="Young S.K."/>
            <person name="Zeng Q."/>
            <person name="Gargeya S."/>
            <person name="Fitzgerald M."/>
            <person name="Haas B."/>
            <person name="Abouelleil A."/>
            <person name="Alvarado L."/>
            <person name="Arachchi H.M."/>
            <person name="Berlin A."/>
            <person name="Brown A."/>
            <person name="Chapman S.B."/>
            <person name="Chen Z."/>
            <person name="Dunbar C."/>
            <person name="Freedman E."/>
            <person name="Gearin G."/>
            <person name="Goldberg J."/>
            <person name="Griggs A."/>
            <person name="Gujja S."/>
            <person name="Heiman D."/>
            <person name="Howarth C."/>
            <person name="Larson L."/>
            <person name="Lui A."/>
            <person name="MacDonald P.J.P."/>
            <person name="Montmayeur A."/>
            <person name="Murphy C."/>
            <person name="Neiman D."/>
            <person name="Pearson M."/>
            <person name="Priest M."/>
            <person name="Roberts A."/>
            <person name="Saif S."/>
            <person name="Shea T."/>
            <person name="Shenoy N."/>
            <person name="Sisk P."/>
            <person name="Stolte C."/>
            <person name="Sykes S."/>
            <person name="Wortman J."/>
            <person name="Nusbaum C."/>
            <person name="Birren B."/>
        </authorList>
    </citation>
    <scope>NUCLEOTIDE SEQUENCE [LARGE SCALE GENOMIC DNA]</scope>
    <source>
        <strain evidence="1 2">7_3_47FAA</strain>
    </source>
</reference>
<sequence length="72" mass="8653">MAKFIDEDELLSFIMNKEKTVFVLGEKNTQLKHELYRLQMSWIKVETRLCDDFEGHDMTRVEYVYPRGLGHE</sequence>
<dbReference type="AlphaFoldDB" id="G9QK00"/>
<keyword evidence="2" id="KW-1185">Reference proteome</keyword>
<protein>
    <submittedName>
        <fullName evidence="1">Uncharacterized protein</fullName>
    </submittedName>
</protein>
<name>G9QK00_9BACI</name>